<dbReference type="GO" id="GO:0016787">
    <property type="term" value="F:hydrolase activity"/>
    <property type="evidence" value="ECO:0007669"/>
    <property type="project" value="UniProtKB-KW"/>
</dbReference>
<evidence type="ECO:0000256" key="2">
    <source>
        <dbReference type="ARBA" id="ARBA00022729"/>
    </source>
</evidence>
<keyword evidence="3" id="KW-0378">Hydrolase</keyword>
<proteinExistence type="inferred from homology"/>
<evidence type="ECO:0000256" key="1">
    <source>
        <dbReference type="ARBA" id="ARBA00010837"/>
    </source>
</evidence>
<accession>A0ABS5LBF6</accession>
<dbReference type="InterPro" id="IPR013783">
    <property type="entry name" value="Ig-like_fold"/>
</dbReference>
<dbReference type="InterPro" id="IPR025092">
    <property type="entry name" value="Glyco_hydro_66"/>
</dbReference>
<evidence type="ECO:0000313" key="3">
    <source>
        <dbReference type="EMBL" id="MBS2968045.1"/>
    </source>
</evidence>
<gene>
    <name evidence="3" type="ORF">J9317_04650</name>
</gene>
<dbReference type="RefSeq" id="WP_211556692.1">
    <property type="nucleotide sequence ID" value="NZ_JAGVRK010000001.1"/>
</dbReference>
<dbReference type="EMBL" id="JAGVRK010000001">
    <property type="protein sequence ID" value="MBS2968045.1"/>
    <property type="molecule type" value="Genomic_DNA"/>
</dbReference>
<dbReference type="Proteomes" id="UP000682403">
    <property type="component" value="Unassembled WGS sequence"/>
</dbReference>
<keyword evidence="2" id="KW-0732">Signal</keyword>
<reference evidence="3 4" key="1">
    <citation type="submission" date="2021-04" db="EMBL/GenBank/DDBJ databases">
        <title>Metabacillus sp. strain KIGAM252 whole genome sequence.</title>
        <authorList>
            <person name="Seo M.-J."/>
            <person name="Cho E.-S."/>
            <person name="Hwang C.Y."/>
            <person name="Yoon D.J."/>
        </authorList>
    </citation>
    <scope>NUCLEOTIDE SEQUENCE [LARGE SCALE GENOMIC DNA]</scope>
    <source>
        <strain evidence="3 4">KIGAM252</strain>
    </source>
</reference>
<comment type="caution">
    <text evidence="3">The sequence shown here is derived from an EMBL/GenBank/DDBJ whole genome shotgun (WGS) entry which is preliminary data.</text>
</comment>
<dbReference type="InterPro" id="IPR013780">
    <property type="entry name" value="Glyco_hydro_b"/>
</dbReference>
<protein>
    <submittedName>
        <fullName evidence="3">Glycoside hydrolase family 66 protein</fullName>
    </submittedName>
</protein>
<comment type="similarity">
    <text evidence="1">Belongs to the glycosyl hydrolase 66 family.</text>
</comment>
<evidence type="ECO:0000313" key="4">
    <source>
        <dbReference type="Proteomes" id="UP000682403"/>
    </source>
</evidence>
<dbReference type="Gene3D" id="2.60.40.1180">
    <property type="entry name" value="Golgi alpha-mannosidase II"/>
    <property type="match status" value="1"/>
</dbReference>
<keyword evidence="4" id="KW-1185">Reference proteome</keyword>
<name>A0ABS5LBF6_9BACI</name>
<organism evidence="3 4">
    <name type="scientific">Metabacillus flavus</name>
    <dbReference type="NCBI Taxonomy" id="2823519"/>
    <lineage>
        <taxon>Bacteria</taxon>
        <taxon>Bacillati</taxon>
        <taxon>Bacillota</taxon>
        <taxon>Bacilli</taxon>
        <taxon>Bacillales</taxon>
        <taxon>Bacillaceae</taxon>
        <taxon>Metabacillus</taxon>
    </lineage>
</organism>
<dbReference type="CDD" id="cd14745">
    <property type="entry name" value="GH66"/>
    <property type="match status" value="1"/>
</dbReference>
<sequence length="585" mass="67232">MKGSIRFLAILTLILAVLGMFFLYDSLQPKPDSSPEKEVAAQLNLNKARFAPGETISFSLTLPRKSKQKTAIIRYYHLDSPVDSQTVSLSKSKTNWNWTPPKDDYRGYLAETVIDGQRFTIGIDISSDWSKFPRYGFLSDFSDKATENSASVLKQLNRYHINGLQFYDWQFKHHNPLKMEDGEIQQQWEDIANRDVSVPVLKNYIASAKEFNMQTMAYNLIYGTYENAGPDGVKDEWRVYKDENHAEQDIHPLPEDWKSNVYLLNSGNPEWQQYILSKQNEIYQHLAFDGWHIDQLGPRGEVYDYDGNKLNLEEEFDEFLHHGKSKAPDKSLVMNAVNQYGQEQIGTTPVNFMYTEVWDEYKQYKDLKRIIDDNADYSGGKNTVLAAYMNYNLSKEKPGNFNVPGVLLANSVIFSSGGAHLELGEHMLSSEYFPNKNLKMTARFKEQLTGYYDFLVAYQNLLRGDGLHQVPLKASSNIEINSEPEQGKIWGFSKSSGRQRMIHMINFTKADSMEWRDAEGTQPEPDLIRGLEVQIKEDKPVKKIWAASPDSRQAAPVPVHFSQKDENVTITVPSLKYWTMLVMEY</sequence>
<dbReference type="Gene3D" id="3.20.20.80">
    <property type="entry name" value="Glycosidases"/>
    <property type="match status" value="1"/>
</dbReference>
<dbReference type="Pfam" id="PF13199">
    <property type="entry name" value="Glyco_hydro_66"/>
    <property type="match status" value="1"/>
</dbReference>
<dbReference type="Gene3D" id="2.60.40.10">
    <property type="entry name" value="Immunoglobulins"/>
    <property type="match status" value="1"/>
</dbReference>